<dbReference type="EMBL" id="BMAW01016844">
    <property type="protein sequence ID" value="GFT51064.1"/>
    <property type="molecule type" value="Genomic_DNA"/>
</dbReference>
<evidence type="ECO:0000313" key="2">
    <source>
        <dbReference type="EMBL" id="GFS77744.1"/>
    </source>
</evidence>
<evidence type="ECO:0000313" key="4">
    <source>
        <dbReference type="Proteomes" id="UP000887013"/>
    </source>
</evidence>
<keyword evidence="4" id="KW-1185">Reference proteome</keyword>
<gene>
    <name evidence="3" type="ORF">NPIL_14431</name>
    <name evidence="2" type="ORF">NPIL_69681</name>
</gene>
<proteinExistence type="predicted"/>
<evidence type="ECO:0000313" key="3">
    <source>
        <dbReference type="EMBL" id="GFT51064.1"/>
    </source>
</evidence>
<feature type="region of interest" description="Disordered" evidence="1">
    <location>
        <begin position="1"/>
        <end position="20"/>
    </location>
</feature>
<accession>A0A8X6P4G8</accession>
<name>A0A8X6P4G8_NEPPI</name>
<dbReference type="AlphaFoldDB" id="A0A8X6P4G8"/>
<reference evidence="3" key="1">
    <citation type="submission" date="2020-08" db="EMBL/GenBank/DDBJ databases">
        <title>Multicomponent nature underlies the extraordinary mechanical properties of spider dragline silk.</title>
        <authorList>
            <person name="Kono N."/>
            <person name="Nakamura H."/>
            <person name="Mori M."/>
            <person name="Yoshida Y."/>
            <person name="Ohtoshi R."/>
            <person name="Malay A.D."/>
            <person name="Moran D.A.P."/>
            <person name="Tomita M."/>
            <person name="Numata K."/>
            <person name="Arakawa K."/>
        </authorList>
    </citation>
    <scope>NUCLEOTIDE SEQUENCE</scope>
</reference>
<sequence>MAIAKQNPKVKPRVENTSADLMSDLEATDSDCESVAMEEEEIVVDSGQTEEQVKCLEIQEMTRALANVVEIQMHINCCIKLAEKFPH</sequence>
<dbReference type="EMBL" id="BMAW01050951">
    <property type="protein sequence ID" value="GFS77744.1"/>
    <property type="molecule type" value="Genomic_DNA"/>
</dbReference>
<dbReference type="Proteomes" id="UP000887013">
    <property type="component" value="Unassembled WGS sequence"/>
</dbReference>
<comment type="caution">
    <text evidence="3">The sequence shown here is derived from an EMBL/GenBank/DDBJ whole genome shotgun (WGS) entry which is preliminary data.</text>
</comment>
<protein>
    <submittedName>
        <fullName evidence="3">Uncharacterized protein</fullName>
    </submittedName>
</protein>
<organism evidence="3 4">
    <name type="scientific">Nephila pilipes</name>
    <name type="common">Giant wood spider</name>
    <name type="synonym">Nephila maculata</name>
    <dbReference type="NCBI Taxonomy" id="299642"/>
    <lineage>
        <taxon>Eukaryota</taxon>
        <taxon>Metazoa</taxon>
        <taxon>Ecdysozoa</taxon>
        <taxon>Arthropoda</taxon>
        <taxon>Chelicerata</taxon>
        <taxon>Arachnida</taxon>
        <taxon>Araneae</taxon>
        <taxon>Araneomorphae</taxon>
        <taxon>Entelegynae</taxon>
        <taxon>Araneoidea</taxon>
        <taxon>Nephilidae</taxon>
        <taxon>Nephila</taxon>
    </lineage>
</organism>
<evidence type="ECO:0000256" key="1">
    <source>
        <dbReference type="SAM" id="MobiDB-lite"/>
    </source>
</evidence>